<keyword evidence="2" id="KW-1133">Transmembrane helix</keyword>
<dbReference type="AGR" id="RGD:1561958"/>
<evidence type="ECO:0000256" key="3">
    <source>
        <dbReference type="SAM" id="SignalP"/>
    </source>
</evidence>
<feature type="signal peptide" evidence="3">
    <location>
        <begin position="1"/>
        <end position="22"/>
    </location>
</feature>
<sequence length="269" mass="30169">MADCTFMLTQILFISWFLMAHCSQPNCASVEDFKDCLGNTTGFCPKSIACACKDGKPFCKCPNFRGQWGDYWYMGEKCEQLWNTLDLILVATLPGIALAIIVGVAIQVIHYCKGKSKKHGDHNRVERSMSELRPQHNSAYGFGTDRNLPQPNQGENPRSLFHREAFPGTSFAPSSQLSRTNSNLIAQECKEGNLYDYSDLNWNGSPGPSNPAVNYENNRSPSMYMKPSFDFSTTGVPRAAYPPKETKYSIYEGSETPYKIGRANMRSNY</sequence>
<dbReference type="CTD" id="363490"/>
<name>A6IVA0_RAT</name>
<proteinExistence type="predicted"/>
<dbReference type="Proteomes" id="UP000234681">
    <property type="component" value="Chromosome X"/>
</dbReference>
<keyword evidence="2" id="KW-0472">Membrane</keyword>
<organism evidence="4 5">
    <name type="scientific">Rattus norvegicus</name>
    <name type="common">Rat</name>
    <dbReference type="NCBI Taxonomy" id="10116"/>
    <lineage>
        <taxon>Eukaryota</taxon>
        <taxon>Metazoa</taxon>
        <taxon>Chordata</taxon>
        <taxon>Craniata</taxon>
        <taxon>Vertebrata</taxon>
        <taxon>Euteleostomi</taxon>
        <taxon>Mammalia</taxon>
        <taxon>Eutheria</taxon>
        <taxon>Euarchontoglires</taxon>
        <taxon>Glires</taxon>
        <taxon>Rodentia</taxon>
        <taxon>Myomorpha</taxon>
        <taxon>Muroidea</taxon>
        <taxon>Muridae</taxon>
        <taxon>Murinae</taxon>
        <taxon>Rattus</taxon>
    </lineage>
</organism>
<dbReference type="GeneID" id="363490"/>
<dbReference type="RGD" id="1561958">
    <property type="gene designation" value="2010106E10Rikl"/>
</dbReference>
<evidence type="ECO:0000313" key="6">
    <source>
        <dbReference type="RGD" id="1561958"/>
    </source>
</evidence>
<dbReference type="AlphaFoldDB" id="A6IVA0"/>
<feature type="compositionally biased region" description="Polar residues" evidence="1">
    <location>
        <begin position="147"/>
        <end position="156"/>
    </location>
</feature>
<evidence type="ECO:0000256" key="1">
    <source>
        <dbReference type="SAM" id="MobiDB-lite"/>
    </source>
</evidence>
<dbReference type="EMBL" id="CH473969">
    <property type="protein sequence ID" value="EDM07080.1"/>
    <property type="molecule type" value="Genomic_DNA"/>
</dbReference>
<dbReference type="KEGG" id="rno:363490"/>
<dbReference type="RefSeq" id="NP_001382045.1">
    <property type="nucleotide sequence ID" value="NM_001395116.1"/>
</dbReference>
<evidence type="ECO:0000313" key="5">
    <source>
        <dbReference type="Proteomes" id="UP000234681"/>
    </source>
</evidence>
<feature type="region of interest" description="Disordered" evidence="1">
    <location>
        <begin position="139"/>
        <end position="160"/>
    </location>
</feature>
<evidence type="ECO:0000313" key="4">
    <source>
        <dbReference type="EMBL" id="EDM07080.1"/>
    </source>
</evidence>
<protein>
    <submittedName>
        <fullName evidence="4">Similar to RIKEN cDNA 2010106E10 (Predicted), isoform CRA_b</fullName>
    </submittedName>
</protein>
<evidence type="ECO:0000256" key="2">
    <source>
        <dbReference type="SAM" id="Phobius"/>
    </source>
</evidence>
<accession>A6IVA0</accession>
<keyword evidence="2" id="KW-0812">Transmembrane</keyword>
<gene>
    <name evidence="6" type="primary">2010106E10Rikl</name>
    <name evidence="6" type="synonym">RGD1561958</name>
    <name evidence="4" type="synonym">RGD1561958_predicted</name>
    <name evidence="4" type="ORF">rCG_38015</name>
</gene>
<feature type="chain" id="PRO_5039911410" evidence="3">
    <location>
        <begin position="23"/>
        <end position="269"/>
    </location>
</feature>
<reference evidence="4 5" key="1">
    <citation type="submission" date="2005-09" db="EMBL/GenBank/DDBJ databases">
        <authorList>
            <person name="Mural R.J."/>
            <person name="Li P.W."/>
            <person name="Adams M.D."/>
            <person name="Amanatides P.G."/>
            <person name="Baden-Tillson H."/>
            <person name="Barnstead M."/>
            <person name="Chin S.H."/>
            <person name="Dew I."/>
            <person name="Evans C.A."/>
            <person name="Ferriera S."/>
            <person name="Flanigan M."/>
            <person name="Fosler C."/>
            <person name="Glodek A."/>
            <person name="Gu Z."/>
            <person name="Holt R.A."/>
            <person name="Jennings D."/>
            <person name="Kraft C.L."/>
            <person name="Lu F."/>
            <person name="Nguyen T."/>
            <person name="Nusskern D.R."/>
            <person name="Pfannkoch C.M."/>
            <person name="Sitter C."/>
            <person name="Sutton G.G."/>
            <person name="Venter J.C."/>
            <person name="Wang Z."/>
            <person name="Woodage T."/>
            <person name="Zheng X.H."/>
            <person name="Zhong F."/>
        </authorList>
    </citation>
    <scope>NUCLEOTIDE SEQUENCE [LARGE SCALE GENOMIC DNA]</scope>
    <source>
        <strain>BN</strain>
        <strain evidence="5">Sprague-Dawley</strain>
    </source>
</reference>
<keyword evidence="3" id="KW-0732">Signal</keyword>
<feature type="transmembrane region" description="Helical" evidence="2">
    <location>
        <begin position="87"/>
        <end position="109"/>
    </location>
</feature>